<dbReference type="FunFam" id="3.30.1430.10:FF:000001">
    <property type="entry name" value="60S ribosomal protein L3"/>
    <property type="match status" value="1"/>
</dbReference>
<dbReference type="GO" id="GO:0003735">
    <property type="term" value="F:structural constituent of ribosome"/>
    <property type="evidence" value="ECO:0007669"/>
    <property type="project" value="InterPro"/>
</dbReference>
<dbReference type="FunFam" id="4.10.960.10:FF:000002">
    <property type="entry name" value="60S ribosomal protein L3"/>
    <property type="match status" value="1"/>
</dbReference>
<evidence type="ECO:0000256" key="1">
    <source>
        <dbReference type="ARBA" id="ARBA00006540"/>
    </source>
</evidence>
<dbReference type="PROSITE" id="PS00474">
    <property type="entry name" value="RIBOSOMAL_L3"/>
    <property type="match status" value="1"/>
</dbReference>
<dbReference type="GO" id="GO:0006412">
    <property type="term" value="P:translation"/>
    <property type="evidence" value="ECO:0007669"/>
    <property type="project" value="InterPro"/>
</dbReference>
<dbReference type="InterPro" id="IPR009000">
    <property type="entry name" value="Transl_B-barrel_sf"/>
</dbReference>
<keyword evidence="2 4" id="KW-0689">Ribosomal protein</keyword>
<dbReference type="Proteomes" id="UP001056012">
    <property type="component" value="Chromosome 3"/>
</dbReference>
<dbReference type="InterPro" id="IPR044892">
    <property type="entry name" value="Ribosomal_L3_dom_3_arc_sf"/>
</dbReference>
<dbReference type="FunFam" id="2.40.30.10:FF:000079">
    <property type="entry name" value="60S ribosomal protein L3"/>
    <property type="match status" value="1"/>
</dbReference>
<comment type="similarity">
    <text evidence="1 4">Belongs to the universal ribosomal protein uL3 family.</text>
</comment>
<accession>A0A9Q9DTD2</accession>
<evidence type="ECO:0000256" key="2">
    <source>
        <dbReference type="ARBA" id="ARBA00022980"/>
    </source>
</evidence>
<dbReference type="SUPFAM" id="SSF50447">
    <property type="entry name" value="Translation proteins"/>
    <property type="match status" value="1"/>
</dbReference>
<keyword evidence="6" id="KW-1185">Reference proteome</keyword>
<dbReference type="Pfam" id="PF00297">
    <property type="entry name" value="Ribosomal_L3"/>
    <property type="match status" value="1"/>
</dbReference>
<keyword evidence="3 4" id="KW-0687">Ribonucleoprotein</keyword>
<dbReference type="VEuPathDB" id="FungiDB:yc1106_04560"/>
<dbReference type="PANTHER" id="PTHR11363">
    <property type="entry name" value="60S RIBOSOMAL PROTEIN L3-RELATED"/>
    <property type="match status" value="1"/>
</dbReference>
<reference evidence="5" key="1">
    <citation type="submission" date="2021-12" db="EMBL/GenBank/DDBJ databases">
        <title>Curvularia clavata genome.</title>
        <authorList>
            <person name="Cao Y."/>
        </authorList>
    </citation>
    <scope>NUCLEOTIDE SEQUENCE</scope>
    <source>
        <strain evidence="5">Yc1106</strain>
    </source>
</reference>
<dbReference type="InterPro" id="IPR019926">
    <property type="entry name" value="Ribosomal_uL3_CS"/>
</dbReference>
<dbReference type="GO" id="GO:0022625">
    <property type="term" value="C:cytosolic large ribosomal subunit"/>
    <property type="evidence" value="ECO:0007669"/>
    <property type="project" value="TreeGrafter"/>
</dbReference>
<sequence>MSHRKFEAPRHGSLAFLPRKRASRHRGKVKSQLIIVSSFPKDDPKKPVHLTAAMGYKAGMTTIVRDLDRPGAKLHKKEIVEACTVIETPPMIAVGLVGYIETPRGLRSLTTVWAEHLSDEVKRRFYRNWYKSKKKAFTKYAKKHSENNGQSITRELERMKKYCTVIRVLAHTQISKTPLQQKKAHLMEIQVNGGSVADKVEFGHGLFEKPIEINSIFEDNEMIDVIAVTKGKGFNGVTSRWGTKKLPRKTHKGLRKVACIGAWHPAHVQWTVARAGQDGYHHRTSVNHKIYRIGKGDDEGNASTDFDVSKKRITPMGGFVRYGEVKNDYILLKGACPGVKKRVMTLRKSMFTHTSRRALEKVELKWIDTSSKFGHGAYQTPAEKRQYEGVLKKDLQASS</sequence>
<evidence type="ECO:0000313" key="6">
    <source>
        <dbReference type="Proteomes" id="UP001056012"/>
    </source>
</evidence>
<evidence type="ECO:0000256" key="3">
    <source>
        <dbReference type="ARBA" id="ARBA00023274"/>
    </source>
</evidence>
<proteinExistence type="inferred from homology"/>
<dbReference type="OrthoDB" id="1611972at2759"/>
<dbReference type="GO" id="GO:0003723">
    <property type="term" value="F:RNA binding"/>
    <property type="evidence" value="ECO:0007669"/>
    <property type="project" value="TreeGrafter"/>
</dbReference>
<dbReference type="InterPro" id="IPR000597">
    <property type="entry name" value="Ribosomal_uL3"/>
</dbReference>
<organism evidence="5 6">
    <name type="scientific">Curvularia clavata</name>
    <dbReference type="NCBI Taxonomy" id="95742"/>
    <lineage>
        <taxon>Eukaryota</taxon>
        <taxon>Fungi</taxon>
        <taxon>Dikarya</taxon>
        <taxon>Ascomycota</taxon>
        <taxon>Pezizomycotina</taxon>
        <taxon>Dothideomycetes</taxon>
        <taxon>Pleosporomycetidae</taxon>
        <taxon>Pleosporales</taxon>
        <taxon>Pleosporineae</taxon>
        <taxon>Pleosporaceae</taxon>
        <taxon>Curvularia</taxon>
    </lineage>
</organism>
<gene>
    <name evidence="5" type="ORF">yc1106_04560</name>
</gene>
<dbReference type="InterPro" id="IPR045077">
    <property type="entry name" value="L3_arc_euk"/>
</dbReference>
<evidence type="ECO:0000313" key="5">
    <source>
        <dbReference type="EMBL" id="USP77286.1"/>
    </source>
</evidence>
<dbReference type="Gene3D" id="4.10.960.10">
    <property type="entry name" value="Ribosomal protein L3, domain 3"/>
    <property type="match status" value="1"/>
</dbReference>
<dbReference type="FunFam" id="2.40.30.10:FF:000351">
    <property type="entry name" value="Ribosomal protein L3"/>
    <property type="match status" value="1"/>
</dbReference>
<dbReference type="PANTHER" id="PTHR11363:SF5">
    <property type="entry name" value="LARGE RIBOSOMAL SUBUNIT PROTEIN UL3"/>
    <property type="match status" value="1"/>
</dbReference>
<dbReference type="Gene3D" id="3.30.1430.10">
    <property type="match status" value="1"/>
</dbReference>
<dbReference type="Gene3D" id="2.40.30.10">
    <property type="entry name" value="Translation factors"/>
    <property type="match status" value="1"/>
</dbReference>
<dbReference type="EMBL" id="CP089276">
    <property type="protein sequence ID" value="USP77286.1"/>
    <property type="molecule type" value="Genomic_DNA"/>
</dbReference>
<name>A0A9Q9DTD2_CURCL</name>
<evidence type="ECO:0000256" key="4">
    <source>
        <dbReference type="RuleBase" id="RU003905"/>
    </source>
</evidence>
<dbReference type="AlphaFoldDB" id="A0A9Q9DTD2"/>
<protein>
    <submittedName>
        <fullName evidence="5">60S ribosomal protein L3</fullName>
    </submittedName>
</protein>